<dbReference type="VEuPathDB" id="VectorBase:AALB20_027593"/>
<accession>A0A182F2E2</accession>
<evidence type="ECO:0000313" key="2">
    <source>
        <dbReference type="EnsemblMetazoa" id="AALB000623-PA"/>
    </source>
</evidence>
<sequence length="300" mass="34253">VVESHPLHPRWQSDQTKNPSAAFQVPPVSLIHLDDIGLDDDFIDHERQPLLDALEIQSPRDQPTSKEIGFGNPRLLQMLGTNHRIPPRVSTTYEQDDDAQSVLVEDDARRDRTVESIDLIREQLERIKQEEDIETKSNLLTKLLTVLPEGPLPIVYVEDAAGTGLEAEDDIGSDESTDDEDGIVAHLFTSNGGKRAGRYHRGYPWKRQNVRSRPYDDARFLCVPSRDDVFKLLIGLHENRVGNQQQKSQVYWRQKRSSTHRLLGLLYWLRIVHIVEVVLACRLLSSRTVGRLYCLNGNVQ</sequence>
<dbReference type="AlphaFoldDB" id="A0A182F2E2"/>
<keyword evidence="3" id="KW-1185">Reference proteome</keyword>
<reference evidence="2" key="2">
    <citation type="submission" date="2022-08" db="UniProtKB">
        <authorList>
            <consortium name="EnsemblMetazoa"/>
        </authorList>
    </citation>
    <scope>IDENTIFICATION</scope>
    <source>
        <strain evidence="2">STECLA/ALBI9_A</strain>
    </source>
</reference>
<dbReference type="EnsemblMetazoa" id="AALB000623-RA">
    <property type="protein sequence ID" value="AALB000623-PA"/>
    <property type="gene ID" value="AALB000623"/>
</dbReference>
<name>A0A182F2E2_ANOAL</name>
<reference evidence="2 3" key="1">
    <citation type="journal article" date="2017" name="G3 (Bethesda)">
        <title>The Physical Genome Mapping of Anopheles albimanus Corrected Scaffold Misassemblies and Identified Interarm Rearrangements in Genus Anopheles.</title>
        <authorList>
            <person name="Artemov G.N."/>
            <person name="Peery A.N."/>
            <person name="Jiang X."/>
            <person name="Tu Z."/>
            <person name="Stegniy V.N."/>
            <person name="Sharakhova M.V."/>
            <person name="Sharakhov I.V."/>
        </authorList>
    </citation>
    <scope>NUCLEOTIDE SEQUENCE [LARGE SCALE GENOMIC DNA]</scope>
    <source>
        <strain evidence="2 3">ALBI9_A</strain>
    </source>
</reference>
<feature type="compositionally biased region" description="Polar residues" evidence="1">
    <location>
        <begin position="12"/>
        <end position="21"/>
    </location>
</feature>
<proteinExistence type="predicted"/>
<evidence type="ECO:0000256" key="1">
    <source>
        <dbReference type="SAM" id="MobiDB-lite"/>
    </source>
</evidence>
<dbReference type="VEuPathDB" id="VectorBase:AALB000623"/>
<feature type="region of interest" description="Disordered" evidence="1">
    <location>
        <begin position="1"/>
        <end position="21"/>
    </location>
</feature>
<organism evidence="2 3">
    <name type="scientific">Anopheles albimanus</name>
    <name type="common">New world malaria mosquito</name>
    <dbReference type="NCBI Taxonomy" id="7167"/>
    <lineage>
        <taxon>Eukaryota</taxon>
        <taxon>Metazoa</taxon>
        <taxon>Ecdysozoa</taxon>
        <taxon>Arthropoda</taxon>
        <taxon>Hexapoda</taxon>
        <taxon>Insecta</taxon>
        <taxon>Pterygota</taxon>
        <taxon>Neoptera</taxon>
        <taxon>Endopterygota</taxon>
        <taxon>Diptera</taxon>
        <taxon>Nematocera</taxon>
        <taxon>Culicoidea</taxon>
        <taxon>Culicidae</taxon>
        <taxon>Anophelinae</taxon>
        <taxon>Anopheles</taxon>
    </lineage>
</organism>
<protein>
    <submittedName>
        <fullName evidence="2">Uncharacterized protein</fullName>
    </submittedName>
</protein>
<dbReference type="Proteomes" id="UP000069272">
    <property type="component" value="Chromosome 2L"/>
</dbReference>
<evidence type="ECO:0000313" key="3">
    <source>
        <dbReference type="Proteomes" id="UP000069272"/>
    </source>
</evidence>